<dbReference type="EC" id="2.4.-.-" evidence="3"/>
<organism evidence="3 4">
    <name type="scientific">Aureliella helgolandensis</name>
    <dbReference type="NCBI Taxonomy" id="2527968"/>
    <lineage>
        <taxon>Bacteria</taxon>
        <taxon>Pseudomonadati</taxon>
        <taxon>Planctomycetota</taxon>
        <taxon>Planctomycetia</taxon>
        <taxon>Pirellulales</taxon>
        <taxon>Pirellulaceae</taxon>
        <taxon>Aureliella</taxon>
    </lineage>
</organism>
<evidence type="ECO:0000313" key="4">
    <source>
        <dbReference type="Proteomes" id="UP000318017"/>
    </source>
</evidence>
<dbReference type="Gene3D" id="3.40.50.2000">
    <property type="entry name" value="Glycogen Phosphorylase B"/>
    <property type="match status" value="2"/>
</dbReference>
<evidence type="ECO:0000313" key="3">
    <source>
        <dbReference type="EMBL" id="QDV24110.1"/>
    </source>
</evidence>
<dbReference type="EMBL" id="CP036298">
    <property type="protein sequence ID" value="QDV24110.1"/>
    <property type="molecule type" value="Genomic_DNA"/>
</dbReference>
<feature type="domain" description="Glycosyl transferase family 1" evidence="1">
    <location>
        <begin position="207"/>
        <end position="369"/>
    </location>
</feature>
<dbReference type="Proteomes" id="UP000318017">
    <property type="component" value="Chromosome"/>
</dbReference>
<dbReference type="SUPFAM" id="SSF53756">
    <property type="entry name" value="UDP-Glycosyltransferase/glycogen phosphorylase"/>
    <property type="match status" value="1"/>
</dbReference>
<dbReference type="OrthoDB" id="9775208at2"/>
<dbReference type="InterPro" id="IPR001296">
    <property type="entry name" value="Glyco_trans_1"/>
</dbReference>
<evidence type="ECO:0000259" key="1">
    <source>
        <dbReference type="Pfam" id="PF00534"/>
    </source>
</evidence>
<keyword evidence="4" id="KW-1185">Reference proteome</keyword>
<proteinExistence type="predicted"/>
<sequence>MFISPIGGVIRKLNQVPTKKILPARTAPLRVKFVLTSLPVGGAETLLLNLISRLDRQAFQAEVVCLKEPGQLGIDVSQLVPVHSHLLNSKWDLRVLPRLVKLFRESKTDVVVTVGAGDKMFWGRLAAYFAKVPVVCSALHSTGWPDGVGRMNRWLTSVTDGFIACAASHAKFLVDFERFPKEHVFTIPNGIDTSRFHPDAPQRDWLRTELGVASDARLVGIVAALRSEKNHLQFVEAATQVIRNRANTHFVIIGEGPERASIEKAIEATSQKSHFHLLGNRHDTERCLAALDVFCLTSKNEANPVSILEALACEVPVVAPNVGSISETVINGKTGLLTSPMESSSTAAAILTLLSDSELSEQMGRSGRQLVAESSSLERMVQGYETLWEQLYNAKAAIHQSAPWKRPPANSAASPNLGLHEVLPSQPDVALFH</sequence>
<reference evidence="3 4" key="1">
    <citation type="submission" date="2019-02" db="EMBL/GenBank/DDBJ databases">
        <title>Deep-cultivation of Planctomycetes and their phenomic and genomic characterization uncovers novel biology.</title>
        <authorList>
            <person name="Wiegand S."/>
            <person name="Jogler M."/>
            <person name="Boedeker C."/>
            <person name="Pinto D."/>
            <person name="Vollmers J."/>
            <person name="Rivas-Marin E."/>
            <person name="Kohn T."/>
            <person name="Peeters S.H."/>
            <person name="Heuer A."/>
            <person name="Rast P."/>
            <person name="Oberbeckmann S."/>
            <person name="Bunk B."/>
            <person name="Jeske O."/>
            <person name="Meyerdierks A."/>
            <person name="Storesund J.E."/>
            <person name="Kallscheuer N."/>
            <person name="Luecker S."/>
            <person name="Lage O.M."/>
            <person name="Pohl T."/>
            <person name="Merkel B.J."/>
            <person name="Hornburger P."/>
            <person name="Mueller R.-W."/>
            <person name="Bruemmer F."/>
            <person name="Labrenz M."/>
            <person name="Spormann A.M."/>
            <person name="Op den Camp H."/>
            <person name="Overmann J."/>
            <person name="Amann R."/>
            <person name="Jetten M.S.M."/>
            <person name="Mascher T."/>
            <person name="Medema M.H."/>
            <person name="Devos D.P."/>
            <person name="Kaster A.-K."/>
            <person name="Ovreas L."/>
            <person name="Rohde M."/>
            <person name="Galperin M.Y."/>
            <person name="Jogler C."/>
        </authorList>
    </citation>
    <scope>NUCLEOTIDE SEQUENCE [LARGE SCALE GENOMIC DNA]</scope>
    <source>
        <strain evidence="3 4">Q31a</strain>
    </source>
</reference>
<protein>
    <submittedName>
        <fullName evidence="3">Glycosyltransferase EpsF</fullName>
        <ecNumber evidence="3">2.4.-.-</ecNumber>
    </submittedName>
</protein>
<dbReference type="KEGG" id="ahel:Q31a_24230"/>
<dbReference type="AlphaFoldDB" id="A0A518G687"/>
<gene>
    <name evidence="3" type="primary">epsF_4</name>
    <name evidence="3" type="ORF">Q31a_24230</name>
</gene>
<keyword evidence="3" id="KW-0808">Transferase</keyword>
<feature type="domain" description="Glycosyltransferase subfamily 4-like N-terminal" evidence="2">
    <location>
        <begin position="40"/>
        <end position="195"/>
    </location>
</feature>
<dbReference type="GO" id="GO:0016757">
    <property type="term" value="F:glycosyltransferase activity"/>
    <property type="evidence" value="ECO:0007669"/>
    <property type="project" value="UniProtKB-KW"/>
</dbReference>
<dbReference type="PANTHER" id="PTHR12526">
    <property type="entry name" value="GLYCOSYLTRANSFERASE"/>
    <property type="match status" value="1"/>
</dbReference>
<dbReference type="Pfam" id="PF13439">
    <property type="entry name" value="Glyco_transf_4"/>
    <property type="match status" value="1"/>
</dbReference>
<keyword evidence="3" id="KW-0328">Glycosyltransferase</keyword>
<name>A0A518G687_9BACT</name>
<accession>A0A518G687</accession>
<dbReference type="InterPro" id="IPR028098">
    <property type="entry name" value="Glyco_trans_4-like_N"/>
</dbReference>
<evidence type="ECO:0000259" key="2">
    <source>
        <dbReference type="Pfam" id="PF13439"/>
    </source>
</evidence>
<dbReference type="Pfam" id="PF00534">
    <property type="entry name" value="Glycos_transf_1"/>
    <property type="match status" value="1"/>
</dbReference>
<dbReference type="PANTHER" id="PTHR12526:SF630">
    <property type="entry name" value="GLYCOSYLTRANSFERASE"/>
    <property type="match status" value="1"/>
</dbReference>